<protein>
    <submittedName>
        <fullName evidence="9">Glycoside hydrolase family 65 protein</fullName>
    </submittedName>
</protein>
<dbReference type="InterPro" id="IPR008928">
    <property type="entry name" value="6-hairpin_glycosidase_sf"/>
</dbReference>
<evidence type="ECO:0000259" key="6">
    <source>
        <dbReference type="Pfam" id="PF03632"/>
    </source>
</evidence>
<feature type="binding site" evidence="5">
    <location>
        <begin position="326"/>
        <end position="327"/>
    </location>
    <ligand>
        <name>substrate</name>
    </ligand>
</feature>
<dbReference type="PANTHER" id="PTHR11051">
    <property type="entry name" value="GLYCOSYL HYDROLASE-RELATED"/>
    <property type="match status" value="1"/>
</dbReference>
<dbReference type="KEGG" id="ppsc:EHS13_05385"/>
<keyword evidence="3" id="KW-0808">Transferase</keyword>
<comment type="similarity">
    <text evidence="1">Belongs to the glycosyl hydrolase 65 family.</text>
</comment>
<accession>A0A6B8RG30</accession>
<dbReference type="InterPro" id="IPR037018">
    <property type="entry name" value="GH65_N"/>
</dbReference>
<dbReference type="InterPro" id="IPR005194">
    <property type="entry name" value="Glyco_hydro_65_C"/>
</dbReference>
<dbReference type="Pfam" id="PF03636">
    <property type="entry name" value="Glyco_hydro_65N"/>
    <property type="match status" value="1"/>
</dbReference>
<dbReference type="GO" id="GO:0004553">
    <property type="term" value="F:hydrolase activity, hydrolyzing O-glycosyl compounds"/>
    <property type="evidence" value="ECO:0007669"/>
    <property type="project" value="TreeGrafter"/>
</dbReference>
<feature type="active site" description="Proton donor" evidence="4">
    <location>
        <position position="468"/>
    </location>
</feature>
<evidence type="ECO:0000313" key="9">
    <source>
        <dbReference type="EMBL" id="QGQ94378.1"/>
    </source>
</evidence>
<dbReference type="InterPro" id="IPR011013">
    <property type="entry name" value="Gal_mutarotase_sf_dom"/>
</dbReference>
<dbReference type="OrthoDB" id="9758855at2"/>
<dbReference type="Pfam" id="PF03632">
    <property type="entry name" value="Glyco_hydro_65m"/>
    <property type="match status" value="1"/>
</dbReference>
<name>A0A6B8RG30_9BACL</name>
<dbReference type="InterPro" id="IPR005196">
    <property type="entry name" value="Glyco_hydro_65_N"/>
</dbReference>
<feature type="domain" description="Glycoside hydrolase family 65 N-terminal" evidence="8">
    <location>
        <begin position="9"/>
        <end position="236"/>
    </location>
</feature>
<proteinExistence type="inferred from homology"/>
<evidence type="ECO:0000256" key="2">
    <source>
        <dbReference type="ARBA" id="ARBA00022676"/>
    </source>
</evidence>
<feature type="domain" description="Glycoside hydrolase family 65 C-terminal" evidence="7">
    <location>
        <begin position="690"/>
        <end position="745"/>
    </location>
</feature>
<dbReference type="Gene3D" id="2.60.420.10">
    <property type="entry name" value="Maltose phosphorylase, domain 3"/>
    <property type="match status" value="1"/>
</dbReference>
<dbReference type="InterPro" id="IPR005195">
    <property type="entry name" value="Glyco_hydro_65_M"/>
</dbReference>
<dbReference type="InterPro" id="IPR012341">
    <property type="entry name" value="6hp_glycosidase-like_sf"/>
</dbReference>
<dbReference type="Proteomes" id="UP000426246">
    <property type="component" value="Chromosome"/>
</dbReference>
<dbReference type="PIRSF" id="PIRSF036289">
    <property type="entry name" value="Glycosyl_hydrolase_malt_phosph"/>
    <property type="match status" value="1"/>
</dbReference>
<dbReference type="AlphaFoldDB" id="A0A6B8RG30"/>
<dbReference type="Gene3D" id="1.50.10.10">
    <property type="match status" value="1"/>
</dbReference>
<dbReference type="InterPro" id="IPR017045">
    <property type="entry name" value="Malt_Pase/Glycosyl_Hdrlase"/>
</dbReference>
<evidence type="ECO:0000313" key="10">
    <source>
        <dbReference type="Proteomes" id="UP000426246"/>
    </source>
</evidence>
<keyword evidence="9" id="KW-0378">Hydrolase</keyword>
<evidence type="ECO:0000259" key="7">
    <source>
        <dbReference type="Pfam" id="PF03633"/>
    </source>
</evidence>
<organism evidence="9 10">
    <name type="scientific">Paenibacillus psychroresistens</name>
    <dbReference type="NCBI Taxonomy" id="1778678"/>
    <lineage>
        <taxon>Bacteria</taxon>
        <taxon>Bacillati</taxon>
        <taxon>Bacillota</taxon>
        <taxon>Bacilli</taxon>
        <taxon>Bacillales</taxon>
        <taxon>Paenibacillaceae</taxon>
        <taxon>Paenibacillus</taxon>
    </lineage>
</organism>
<evidence type="ECO:0000256" key="3">
    <source>
        <dbReference type="ARBA" id="ARBA00022679"/>
    </source>
</evidence>
<evidence type="ECO:0000256" key="5">
    <source>
        <dbReference type="PIRSR" id="PIRSR036289-51"/>
    </source>
</evidence>
<dbReference type="GO" id="GO:0005975">
    <property type="term" value="P:carbohydrate metabolic process"/>
    <property type="evidence" value="ECO:0007669"/>
    <property type="project" value="InterPro"/>
</dbReference>
<dbReference type="SUPFAM" id="SSF74650">
    <property type="entry name" value="Galactose mutarotase-like"/>
    <property type="match status" value="1"/>
</dbReference>
<evidence type="ECO:0000259" key="8">
    <source>
        <dbReference type="Pfam" id="PF03636"/>
    </source>
</evidence>
<dbReference type="Gene3D" id="2.70.98.40">
    <property type="entry name" value="Glycoside hydrolase, family 65, N-terminal domain"/>
    <property type="match status" value="1"/>
</dbReference>
<reference evidence="10" key="1">
    <citation type="submission" date="2018-11" db="EMBL/GenBank/DDBJ databases">
        <title>Complete genome sequence of Paenibacillus sp. ML311-T8.</title>
        <authorList>
            <person name="Nam Y.-D."/>
            <person name="Kang J."/>
            <person name="Chung W.-H."/>
            <person name="Park Y.S."/>
        </authorList>
    </citation>
    <scope>NUCLEOTIDE SEQUENCE [LARGE SCALE GENOMIC DNA]</scope>
    <source>
        <strain evidence="10">ML311-T8</strain>
    </source>
</reference>
<keyword evidence="2" id="KW-0328">Glycosyltransferase</keyword>
<gene>
    <name evidence="9" type="ORF">EHS13_05385</name>
</gene>
<sequence>MSWLINNLGYTEDKTAHNGSKFLIGNGYMGYRGTMDEHTKEQLVSCVLAGVYDKVGDSWREPINAPNGLFTTLNCDGEVLTVQSSQLEKHEQVLDIKHAIHTRETIFEVSNGNLVHLKSDRFFSLDDIHLVGLQLTFSAVQDCTIVIETGIDGDVWDINGPHLSQLATGATNGIIHMSALTQEMGYQVAVSEAIEIDFAAKQQIITAPQSILRQITVEATAGEEYTFNKYVSVFTSLDSVEDAGHAAQLSCHNALKSGYDTLLLNHKQQWVKYWEKADISIVGDDDAQLALRYSMYHLLVIAPHSEKVSIPARGLSGQVYKGAVFWDTEMFMLPFFVYTNPEIARRLVKYRCHTLGGARLKAIEYGFRGAYYAWESQDTGEDACTLFNITDVFTNRPMRTYFRDKQVHISGDVAYGLWKYYTLTGDESILLDGGAEVILECARFFYSYAYFNKDKNRYEILDVTGPDEYHERVNNNIFTNQMVKYTLEVALQTLDLLERKYGEEYSKLINQLNYQADIAHIHEMNELLYMPQPDSESLVIEQFDGYHKLEDVNLKELKTRVIHPNEYYGGGNGIATSTKIIKQADTIAMLNMFKNNYSHEVKKANWSYYEPRTEHGSSLSHCLYSLVAADIGNAEWGYKYFMKSATIDLTGESKQYVGTLYIGGTHPAANGGAWMSAVLGFAGVNANEHQILINPKLPDKWESIAFNLSWKGQKMSITITKLAIVIRADRTNTATLPFEINGEAIECQTGQELSLNFHYDRSII</sequence>
<dbReference type="Pfam" id="PF03633">
    <property type="entry name" value="Glyco_hydro_65C"/>
    <property type="match status" value="1"/>
</dbReference>
<dbReference type="SUPFAM" id="SSF48208">
    <property type="entry name" value="Six-hairpin glycosidases"/>
    <property type="match status" value="1"/>
</dbReference>
<dbReference type="GO" id="GO:0016757">
    <property type="term" value="F:glycosyltransferase activity"/>
    <property type="evidence" value="ECO:0007669"/>
    <property type="project" value="UniProtKB-KW"/>
</dbReference>
<dbReference type="PANTHER" id="PTHR11051:SF8">
    <property type="entry name" value="PROTEIN-GLUCOSYLGALACTOSYLHYDROXYLYSINE GLUCOSIDASE"/>
    <property type="match status" value="1"/>
</dbReference>
<dbReference type="EMBL" id="CP034235">
    <property type="protein sequence ID" value="QGQ94378.1"/>
    <property type="molecule type" value="Genomic_DNA"/>
</dbReference>
<feature type="domain" description="Glycoside hydrolase family 65 central catalytic" evidence="6">
    <location>
        <begin position="292"/>
        <end position="674"/>
    </location>
</feature>
<keyword evidence="10" id="KW-1185">Reference proteome</keyword>
<dbReference type="RefSeq" id="WP_155699380.1">
    <property type="nucleotide sequence ID" value="NZ_CP034235.1"/>
</dbReference>
<feature type="binding site" evidence="5">
    <location>
        <begin position="582"/>
        <end position="583"/>
    </location>
    <ligand>
        <name>substrate</name>
    </ligand>
</feature>
<dbReference type="GO" id="GO:0030246">
    <property type="term" value="F:carbohydrate binding"/>
    <property type="evidence" value="ECO:0007669"/>
    <property type="project" value="InterPro"/>
</dbReference>
<evidence type="ECO:0000256" key="4">
    <source>
        <dbReference type="PIRSR" id="PIRSR036289-50"/>
    </source>
</evidence>
<evidence type="ECO:0000256" key="1">
    <source>
        <dbReference type="ARBA" id="ARBA00006768"/>
    </source>
</evidence>